<protein>
    <recommendedName>
        <fullName evidence="11">Metalloendopeptidase</fullName>
        <ecNumber evidence="11">3.4.24.-</ecNumber>
    </recommendedName>
</protein>
<feature type="signal peptide" evidence="11">
    <location>
        <begin position="1"/>
        <end position="23"/>
    </location>
</feature>
<evidence type="ECO:0000256" key="6">
    <source>
        <dbReference type="ARBA" id="ARBA00023049"/>
    </source>
</evidence>
<evidence type="ECO:0000256" key="1">
    <source>
        <dbReference type="ARBA" id="ARBA00022670"/>
    </source>
</evidence>
<keyword evidence="4 10" id="KW-0378">Hydrolase</keyword>
<dbReference type="Gene3D" id="3.40.390.10">
    <property type="entry name" value="Collagenase (Catalytic Domain)"/>
    <property type="match status" value="1"/>
</dbReference>
<dbReference type="PROSITE" id="PS51864">
    <property type="entry name" value="ASTACIN"/>
    <property type="match status" value="1"/>
</dbReference>
<dbReference type="GO" id="GO:0006508">
    <property type="term" value="P:proteolysis"/>
    <property type="evidence" value="ECO:0007669"/>
    <property type="project" value="UniProtKB-KW"/>
</dbReference>
<comment type="caution">
    <text evidence="13">The sequence shown here is derived from an EMBL/GenBank/DDBJ whole genome shotgun (WGS) entry which is preliminary data.</text>
</comment>
<dbReference type="SMART" id="SM00235">
    <property type="entry name" value="ZnMc"/>
    <property type="match status" value="1"/>
</dbReference>
<dbReference type="CDD" id="cd04280">
    <property type="entry name" value="ZnMc_astacin_like"/>
    <property type="match status" value="1"/>
</dbReference>
<comment type="caution">
    <text evidence="10">Lacks conserved residue(s) required for the propagation of feature annotation.</text>
</comment>
<dbReference type="STRING" id="947166.A0A1D1VZ89"/>
<evidence type="ECO:0000256" key="7">
    <source>
        <dbReference type="ARBA" id="ARBA00023145"/>
    </source>
</evidence>
<dbReference type="OrthoDB" id="291007at2759"/>
<reference evidence="13 14" key="1">
    <citation type="journal article" date="2016" name="Nat. Commun.">
        <title>Extremotolerant tardigrade genome and improved radiotolerance of human cultured cells by tardigrade-unique protein.</title>
        <authorList>
            <person name="Hashimoto T."/>
            <person name="Horikawa D.D."/>
            <person name="Saito Y."/>
            <person name="Kuwahara H."/>
            <person name="Kozuka-Hata H."/>
            <person name="Shin-I T."/>
            <person name="Minakuchi Y."/>
            <person name="Ohishi K."/>
            <person name="Motoyama A."/>
            <person name="Aizu T."/>
            <person name="Enomoto A."/>
            <person name="Kondo K."/>
            <person name="Tanaka S."/>
            <person name="Hara Y."/>
            <person name="Koshikawa S."/>
            <person name="Sagara H."/>
            <person name="Miura T."/>
            <person name="Yokobori S."/>
            <person name="Miyagawa K."/>
            <person name="Suzuki Y."/>
            <person name="Kubo T."/>
            <person name="Oyama M."/>
            <person name="Kohara Y."/>
            <person name="Fujiyama A."/>
            <person name="Arakawa K."/>
            <person name="Katayama T."/>
            <person name="Toyoda A."/>
            <person name="Kunieda T."/>
        </authorList>
    </citation>
    <scope>NUCLEOTIDE SEQUENCE [LARGE SCALE GENOMIC DNA]</scope>
    <source>
        <strain evidence="13 14">YOKOZUNA-1</strain>
    </source>
</reference>
<feature type="active site" evidence="10">
    <location>
        <position position="164"/>
    </location>
</feature>
<dbReference type="InterPro" id="IPR034035">
    <property type="entry name" value="Astacin-like_dom"/>
</dbReference>
<keyword evidence="5 10" id="KW-0862">Zinc</keyword>
<keyword evidence="2 10" id="KW-0479">Metal-binding</keyword>
<proteinExistence type="predicted"/>
<keyword evidence="1 10" id="KW-0645">Protease</keyword>
<dbReference type="Pfam" id="PF01400">
    <property type="entry name" value="Astacin"/>
    <property type="match status" value="1"/>
</dbReference>
<evidence type="ECO:0000256" key="5">
    <source>
        <dbReference type="ARBA" id="ARBA00022833"/>
    </source>
</evidence>
<evidence type="ECO:0000259" key="12">
    <source>
        <dbReference type="PROSITE" id="PS51864"/>
    </source>
</evidence>
<keyword evidence="8" id="KW-1015">Disulfide bond</keyword>
<dbReference type="GO" id="GO:0008270">
    <property type="term" value="F:zinc ion binding"/>
    <property type="evidence" value="ECO:0007669"/>
    <property type="project" value="UniProtKB-UniRule"/>
</dbReference>
<keyword evidence="9" id="KW-0325">Glycoprotein</keyword>
<dbReference type="SUPFAM" id="SSF55486">
    <property type="entry name" value="Metalloproteases ('zincins'), catalytic domain"/>
    <property type="match status" value="1"/>
</dbReference>
<evidence type="ECO:0000256" key="9">
    <source>
        <dbReference type="ARBA" id="ARBA00023180"/>
    </source>
</evidence>
<dbReference type="AlphaFoldDB" id="A0A1D1VZ89"/>
<comment type="cofactor">
    <cofactor evidence="10 11">
        <name>Zn(2+)</name>
        <dbReference type="ChEBI" id="CHEBI:29105"/>
    </cofactor>
    <text evidence="10 11">Binds 1 zinc ion per subunit.</text>
</comment>
<dbReference type="PRINTS" id="PR00480">
    <property type="entry name" value="ASTACIN"/>
</dbReference>
<evidence type="ECO:0000256" key="4">
    <source>
        <dbReference type="ARBA" id="ARBA00022801"/>
    </source>
</evidence>
<dbReference type="EC" id="3.4.24.-" evidence="11"/>
<dbReference type="InterPro" id="IPR001506">
    <property type="entry name" value="Peptidase_M12A"/>
</dbReference>
<keyword evidence="7" id="KW-0865">Zymogen</keyword>
<evidence type="ECO:0000256" key="10">
    <source>
        <dbReference type="PROSITE-ProRule" id="PRU01211"/>
    </source>
</evidence>
<evidence type="ECO:0000313" key="13">
    <source>
        <dbReference type="EMBL" id="GAV06276.1"/>
    </source>
</evidence>
<organism evidence="13 14">
    <name type="scientific">Ramazzottius varieornatus</name>
    <name type="common">Water bear</name>
    <name type="synonym">Tardigrade</name>
    <dbReference type="NCBI Taxonomy" id="947166"/>
    <lineage>
        <taxon>Eukaryota</taxon>
        <taxon>Metazoa</taxon>
        <taxon>Ecdysozoa</taxon>
        <taxon>Tardigrada</taxon>
        <taxon>Eutardigrada</taxon>
        <taxon>Parachela</taxon>
        <taxon>Hypsibioidea</taxon>
        <taxon>Ramazzottiidae</taxon>
        <taxon>Ramazzottius</taxon>
    </lineage>
</organism>
<dbReference type="EMBL" id="BDGG01000013">
    <property type="protein sequence ID" value="GAV06276.1"/>
    <property type="molecule type" value="Genomic_DNA"/>
</dbReference>
<feature type="domain" description="Peptidase M12A" evidence="12">
    <location>
        <begin position="63"/>
        <end position="266"/>
    </location>
</feature>
<dbReference type="GO" id="GO:0004222">
    <property type="term" value="F:metalloendopeptidase activity"/>
    <property type="evidence" value="ECO:0007669"/>
    <property type="project" value="UniProtKB-UniRule"/>
</dbReference>
<evidence type="ECO:0000256" key="3">
    <source>
        <dbReference type="ARBA" id="ARBA00022729"/>
    </source>
</evidence>
<keyword evidence="3 11" id="KW-0732">Signal</keyword>
<evidence type="ECO:0000313" key="14">
    <source>
        <dbReference type="Proteomes" id="UP000186922"/>
    </source>
</evidence>
<feature type="binding site" evidence="10">
    <location>
        <position position="163"/>
    </location>
    <ligand>
        <name>Zn(2+)</name>
        <dbReference type="ChEBI" id="CHEBI:29105"/>
        <note>catalytic</note>
    </ligand>
</feature>
<dbReference type="PANTHER" id="PTHR10127:SF814">
    <property type="entry name" value="MEPRIN A SUBUNIT BETA"/>
    <property type="match status" value="1"/>
</dbReference>
<dbReference type="FunFam" id="3.40.390.10:FF:000015">
    <property type="entry name" value="Meprin A subunit"/>
    <property type="match status" value="1"/>
</dbReference>
<accession>A0A1D1VZ89</accession>
<sequence length="266" mass="30627">MSGLKVVTLFVGTVLLIFPCGRAMPIGTDDVEEPDLLQGSEYNSRGDLVEGDMLLDDQDLSRNGLLNARYLWRYRRVYYTIAANFSAEDRALIRESLREYDRKTCLQLIELPQVMTSRPPWMEDYIVVYSEDDGCYSSVGRRGGAQRLNLQSPGCMRRGTIIHEFMHAIGFYHEQSRTDRDDYVEINWANIPDDKRHNFDTYPWSRITVLGEPYDYESVMHYSSTAFTNVSGVQTIIPKQPGVIMGQRVDFSLSDIKKINRRYACS</sequence>
<dbReference type="Proteomes" id="UP000186922">
    <property type="component" value="Unassembled WGS sequence"/>
</dbReference>
<feature type="binding site" evidence="10">
    <location>
        <position position="173"/>
    </location>
    <ligand>
        <name>Zn(2+)</name>
        <dbReference type="ChEBI" id="CHEBI:29105"/>
        <note>catalytic</note>
    </ligand>
</feature>
<evidence type="ECO:0000256" key="8">
    <source>
        <dbReference type="ARBA" id="ARBA00023157"/>
    </source>
</evidence>
<dbReference type="PANTHER" id="PTHR10127">
    <property type="entry name" value="DISCOIDIN, CUB, EGF, LAMININ , AND ZINC METALLOPROTEASE DOMAIN CONTAINING"/>
    <property type="match status" value="1"/>
</dbReference>
<feature type="chain" id="PRO_5008811141" description="Metalloendopeptidase" evidence="11">
    <location>
        <begin position="24"/>
        <end position="266"/>
    </location>
</feature>
<dbReference type="InterPro" id="IPR006026">
    <property type="entry name" value="Peptidase_Metallo"/>
</dbReference>
<name>A0A1D1VZ89_RAMVA</name>
<dbReference type="InterPro" id="IPR024079">
    <property type="entry name" value="MetalloPept_cat_dom_sf"/>
</dbReference>
<evidence type="ECO:0000256" key="11">
    <source>
        <dbReference type="RuleBase" id="RU361183"/>
    </source>
</evidence>
<gene>
    <name evidence="13" type="primary">RvY_16293-1</name>
    <name evidence="13" type="synonym">RvY_16293.1</name>
    <name evidence="13" type="ORF">RvY_16293</name>
</gene>
<keyword evidence="6 10" id="KW-0482">Metalloprotease</keyword>
<keyword evidence="14" id="KW-1185">Reference proteome</keyword>
<feature type="binding site" evidence="10">
    <location>
        <position position="167"/>
    </location>
    <ligand>
        <name>Zn(2+)</name>
        <dbReference type="ChEBI" id="CHEBI:29105"/>
        <note>catalytic</note>
    </ligand>
</feature>
<evidence type="ECO:0000256" key="2">
    <source>
        <dbReference type="ARBA" id="ARBA00022723"/>
    </source>
</evidence>